<proteinExistence type="predicted"/>
<dbReference type="AlphaFoldDB" id="A0A836CGT2"/>
<dbReference type="SUPFAM" id="SSF52058">
    <property type="entry name" value="L domain-like"/>
    <property type="match status" value="1"/>
</dbReference>
<reference evidence="1" key="1">
    <citation type="submission" date="2021-02" db="EMBL/GenBank/DDBJ databases">
        <title>First Annotated Genome of the Yellow-green Alga Tribonema minus.</title>
        <authorList>
            <person name="Mahan K.M."/>
        </authorList>
    </citation>
    <scope>NUCLEOTIDE SEQUENCE</scope>
    <source>
        <strain evidence="1">UTEX B ZZ1240</strain>
    </source>
</reference>
<evidence type="ECO:0000313" key="1">
    <source>
        <dbReference type="EMBL" id="KAG5184703.1"/>
    </source>
</evidence>
<comment type="caution">
    <text evidence="1">The sequence shown here is derived from an EMBL/GenBank/DDBJ whole genome shotgun (WGS) entry which is preliminary data.</text>
</comment>
<protein>
    <submittedName>
        <fullName evidence="1">Uncharacterized protein</fullName>
    </submittedName>
</protein>
<name>A0A836CGT2_9STRA</name>
<evidence type="ECO:0000313" key="2">
    <source>
        <dbReference type="Proteomes" id="UP000664859"/>
    </source>
</evidence>
<gene>
    <name evidence="1" type="ORF">JKP88DRAFT_255346</name>
</gene>
<dbReference type="EMBL" id="JAFCMP010000156">
    <property type="protein sequence ID" value="KAG5184703.1"/>
    <property type="molecule type" value="Genomic_DNA"/>
</dbReference>
<dbReference type="InterPro" id="IPR032675">
    <property type="entry name" value="LRR_dom_sf"/>
</dbReference>
<keyword evidence="2" id="KW-1185">Reference proteome</keyword>
<sequence length="250" mass="28205">MFKPSLGTQRHHQQCAAAGRSVFLRSFTNKGAPRLTSLLSTDVRTPRALKIIELENWAMDSWEPIQLLLSPVVATLRFINCSFEFEVPEGRILMTPLPEQLFALELENCFAEGQLIFERLPLTLRRVSIMSSGIEAVFTHGLPSSLKSFALGNLYGDQSIDISAEMLPESLEEPTLVGCDQLESLPPRLRVLRMSEYGRQLPTLPDTLEALELDNRRHDVVQYPDRLRSLSLSWNPVMAPPWLPTSGPFF</sequence>
<dbReference type="Gene3D" id="3.80.10.10">
    <property type="entry name" value="Ribonuclease Inhibitor"/>
    <property type="match status" value="1"/>
</dbReference>
<dbReference type="Proteomes" id="UP000664859">
    <property type="component" value="Unassembled WGS sequence"/>
</dbReference>
<organism evidence="1 2">
    <name type="scientific">Tribonema minus</name>
    <dbReference type="NCBI Taxonomy" id="303371"/>
    <lineage>
        <taxon>Eukaryota</taxon>
        <taxon>Sar</taxon>
        <taxon>Stramenopiles</taxon>
        <taxon>Ochrophyta</taxon>
        <taxon>PX clade</taxon>
        <taxon>Xanthophyceae</taxon>
        <taxon>Tribonematales</taxon>
        <taxon>Tribonemataceae</taxon>
        <taxon>Tribonema</taxon>
    </lineage>
</organism>
<accession>A0A836CGT2</accession>